<dbReference type="Proteomes" id="UP001500064">
    <property type="component" value="Unassembled WGS sequence"/>
</dbReference>
<evidence type="ECO:0000313" key="3">
    <source>
        <dbReference type="Proteomes" id="UP001500064"/>
    </source>
</evidence>
<proteinExistence type="predicted"/>
<dbReference type="InterPro" id="IPR002725">
    <property type="entry name" value="YgjP-like_metallopeptidase"/>
</dbReference>
<dbReference type="EMBL" id="BAAAMU010000011">
    <property type="protein sequence ID" value="GAA1623599.1"/>
    <property type="molecule type" value="Genomic_DNA"/>
</dbReference>
<name>A0ABP4QUP9_9ACTN</name>
<protein>
    <recommendedName>
        <fullName evidence="1">YgjP-like metallopeptidase domain-containing protein</fullName>
    </recommendedName>
</protein>
<evidence type="ECO:0000313" key="2">
    <source>
        <dbReference type="EMBL" id="GAA1623599.1"/>
    </source>
</evidence>
<reference evidence="3" key="1">
    <citation type="journal article" date="2019" name="Int. J. Syst. Evol. Microbiol.">
        <title>The Global Catalogue of Microorganisms (GCM) 10K type strain sequencing project: providing services to taxonomists for standard genome sequencing and annotation.</title>
        <authorList>
            <consortium name="The Broad Institute Genomics Platform"/>
            <consortium name="The Broad Institute Genome Sequencing Center for Infectious Disease"/>
            <person name="Wu L."/>
            <person name="Ma J."/>
        </authorList>
    </citation>
    <scope>NUCLEOTIDE SEQUENCE [LARGE SCALE GENOMIC DNA]</scope>
    <source>
        <strain evidence="3">JCM 13929</strain>
    </source>
</reference>
<keyword evidence="3" id="KW-1185">Reference proteome</keyword>
<accession>A0ABP4QUP9</accession>
<comment type="caution">
    <text evidence="2">The sequence shown here is derived from an EMBL/GenBank/DDBJ whole genome shotgun (WGS) entry which is preliminary data.</text>
</comment>
<organism evidence="2 3">
    <name type="scientific">Nonomuraea maheshkhaliensis</name>
    <dbReference type="NCBI Taxonomy" id="419590"/>
    <lineage>
        <taxon>Bacteria</taxon>
        <taxon>Bacillati</taxon>
        <taxon>Actinomycetota</taxon>
        <taxon>Actinomycetes</taxon>
        <taxon>Streptosporangiales</taxon>
        <taxon>Streptosporangiaceae</taxon>
        <taxon>Nonomuraea</taxon>
    </lineage>
</organism>
<evidence type="ECO:0000259" key="1">
    <source>
        <dbReference type="Pfam" id="PF01863"/>
    </source>
</evidence>
<dbReference type="Pfam" id="PF01863">
    <property type="entry name" value="YgjP-like"/>
    <property type="match status" value="1"/>
</dbReference>
<sequence>MVESALHTITTTWRWQVRIDLRRRHIGLTVERDASVTVTIPPGVSAQEVAQAVAGKVDWIAHRVRLARETAPDHPVKELVGGEGFPWFGRSHRLRLVDDSDDEPAVRLEPGPSGWLRLQRRYAHDGQALIDWYSAGLQEHLAETSRQWHSRLGIRNPVTYRAADLGENQSAVRLGSTPTLTLHWAAAQLQLTQVSYLLARELCHVAAGRRLGQREHQSRLNACMPGWADHLRLMAQDWRRTWIGAVSLPRPQTRPDTALYCRVCQGEIAPGAERQVAAVEPGTNPWCCPMCWVHQA</sequence>
<feature type="domain" description="YgjP-like metallopeptidase" evidence="1">
    <location>
        <begin position="24"/>
        <end position="232"/>
    </location>
</feature>
<gene>
    <name evidence="2" type="ORF">GCM10009733_020290</name>
</gene>